<keyword evidence="5 6" id="KW-0472">Membrane</keyword>
<dbReference type="OrthoDB" id="9794512at2"/>
<organism evidence="7 8">
    <name type="scientific">Nonlabens ponticola</name>
    <dbReference type="NCBI Taxonomy" id="2496866"/>
    <lineage>
        <taxon>Bacteria</taxon>
        <taxon>Pseudomonadati</taxon>
        <taxon>Bacteroidota</taxon>
        <taxon>Flavobacteriia</taxon>
        <taxon>Flavobacteriales</taxon>
        <taxon>Flavobacteriaceae</taxon>
        <taxon>Nonlabens</taxon>
    </lineage>
</organism>
<keyword evidence="8" id="KW-1185">Reference proteome</keyword>
<feature type="transmembrane region" description="Helical" evidence="6">
    <location>
        <begin position="217"/>
        <end position="235"/>
    </location>
</feature>
<feature type="transmembrane region" description="Helical" evidence="6">
    <location>
        <begin position="137"/>
        <end position="158"/>
    </location>
</feature>
<dbReference type="KEGG" id="noj:EJ995_08750"/>
<dbReference type="GO" id="GO:0140359">
    <property type="term" value="F:ABC-type transporter activity"/>
    <property type="evidence" value="ECO:0007669"/>
    <property type="project" value="InterPro"/>
</dbReference>
<name>A0A3S9MYR1_9FLAO</name>
<evidence type="ECO:0000313" key="8">
    <source>
        <dbReference type="Proteomes" id="UP000279600"/>
    </source>
</evidence>
<keyword evidence="2" id="KW-1003">Cell membrane</keyword>
<proteinExistence type="predicted"/>
<dbReference type="Pfam" id="PF12679">
    <property type="entry name" value="ABC2_membrane_2"/>
    <property type="match status" value="1"/>
</dbReference>
<dbReference type="InterPro" id="IPR019860">
    <property type="entry name" value="Motility-assoc_ABC_perm_GldF"/>
</dbReference>
<evidence type="ECO:0000256" key="6">
    <source>
        <dbReference type="SAM" id="Phobius"/>
    </source>
</evidence>
<dbReference type="EMBL" id="CP034549">
    <property type="protein sequence ID" value="AZQ44320.1"/>
    <property type="molecule type" value="Genomic_DNA"/>
</dbReference>
<evidence type="ECO:0000256" key="2">
    <source>
        <dbReference type="ARBA" id="ARBA00022475"/>
    </source>
</evidence>
<dbReference type="PANTHER" id="PTHR30294">
    <property type="entry name" value="MEMBRANE COMPONENT OF ABC TRANSPORTER YHHJ-RELATED"/>
    <property type="match status" value="1"/>
</dbReference>
<feature type="transmembrane region" description="Helical" evidence="6">
    <location>
        <begin position="56"/>
        <end position="74"/>
    </location>
</feature>
<keyword evidence="4 6" id="KW-1133">Transmembrane helix</keyword>
<comment type="subcellular location">
    <subcellularLocation>
        <location evidence="1">Cell membrane</location>
        <topology evidence="1">Multi-pass membrane protein</topology>
    </subcellularLocation>
</comment>
<feature type="transmembrane region" description="Helical" evidence="6">
    <location>
        <begin position="95"/>
        <end position="125"/>
    </location>
</feature>
<reference evidence="7 8" key="1">
    <citation type="submission" date="2018-12" db="EMBL/GenBank/DDBJ databases">
        <title>Complete genome of Nonlabens sp. MJ115.</title>
        <authorList>
            <person name="Choi H.S."/>
            <person name="Jung J."/>
        </authorList>
    </citation>
    <scope>NUCLEOTIDE SEQUENCE [LARGE SCALE GENOMIC DNA]</scope>
    <source>
        <strain evidence="7 8">MJ115</strain>
    </source>
</reference>
<dbReference type="PANTHER" id="PTHR30294:SF29">
    <property type="entry name" value="MULTIDRUG ABC TRANSPORTER PERMEASE YBHS-RELATED"/>
    <property type="match status" value="1"/>
</dbReference>
<dbReference type="Proteomes" id="UP000279600">
    <property type="component" value="Chromosome"/>
</dbReference>
<evidence type="ECO:0000256" key="3">
    <source>
        <dbReference type="ARBA" id="ARBA00022692"/>
    </source>
</evidence>
<evidence type="ECO:0000256" key="4">
    <source>
        <dbReference type="ARBA" id="ARBA00022989"/>
    </source>
</evidence>
<dbReference type="InterPro" id="IPR051449">
    <property type="entry name" value="ABC-2_transporter_component"/>
</dbReference>
<keyword evidence="3 6" id="KW-0812">Transmembrane</keyword>
<gene>
    <name evidence="7" type="primary">gldF</name>
    <name evidence="7" type="ORF">EJ995_08750</name>
</gene>
<accession>A0A3S9MYR1</accession>
<dbReference type="NCBIfam" id="TIGR03518">
    <property type="entry name" value="ABC_perm_GldF"/>
    <property type="match status" value="1"/>
</dbReference>
<dbReference type="GO" id="GO:0005886">
    <property type="term" value="C:plasma membrane"/>
    <property type="evidence" value="ECO:0007669"/>
    <property type="project" value="UniProtKB-SubCell"/>
</dbReference>
<evidence type="ECO:0000256" key="1">
    <source>
        <dbReference type="ARBA" id="ARBA00004651"/>
    </source>
</evidence>
<protein>
    <submittedName>
        <fullName evidence="7">Gliding motility-associated ABC transporter permease subunit GldF</fullName>
    </submittedName>
</protein>
<dbReference type="RefSeq" id="WP_126447642.1">
    <property type="nucleotide sequence ID" value="NZ_CP034549.1"/>
</dbReference>
<sequence length="242" mass="27051">MIAIYFKELKGYFSTLTGYLIIALFLLVSGLMTFVMDSDSNLLNYGFADMTPFFMLLPWLFIFLIPAVCMRSFTAERELGTLELLITRPIAAWQLVLGKYLAVFTLVLFALIPTLIYVISIGILGEQSFNLDTGSTISGYLGAILSSLIFIAIAIWCSIIAYNQIVAFLLAAVICFFFYFGFEGIAGYLNTDNTVTALGMKYHYESMARGVIDTRDLIYFISVAAFFYLLGVFTLENSIDKS</sequence>
<evidence type="ECO:0000256" key="5">
    <source>
        <dbReference type="ARBA" id="ARBA00023136"/>
    </source>
</evidence>
<evidence type="ECO:0000313" key="7">
    <source>
        <dbReference type="EMBL" id="AZQ44320.1"/>
    </source>
</evidence>
<feature type="transmembrane region" description="Helical" evidence="6">
    <location>
        <begin position="12"/>
        <end position="36"/>
    </location>
</feature>
<feature type="transmembrane region" description="Helical" evidence="6">
    <location>
        <begin position="165"/>
        <end position="182"/>
    </location>
</feature>
<dbReference type="AlphaFoldDB" id="A0A3S9MYR1"/>